<dbReference type="Pfam" id="PF07690">
    <property type="entry name" value="MFS_1"/>
    <property type="match status" value="1"/>
</dbReference>
<keyword evidence="3 6" id="KW-0812">Transmembrane</keyword>
<dbReference type="Gene3D" id="1.20.1250.20">
    <property type="entry name" value="MFS general substrate transporter like domains"/>
    <property type="match status" value="2"/>
</dbReference>
<keyword evidence="5 6" id="KW-0472">Membrane</keyword>
<feature type="transmembrane region" description="Helical" evidence="6">
    <location>
        <begin position="47"/>
        <end position="67"/>
    </location>
</feature>
<feature type="domain" description="Major facilitator superfamily (MFS) profile" evidence="7">
    <location>
        <begin position="13"/>
        <end position="386"/>
    </location>
</feature>
<dbReference type="SUPFAM" id="SSF103473">
    <property type="entry name" value="MFS general substrate transporter"/>
    <property type="match status" value="1"/>
</dbReference>
<evidence type="ECO:0000259" key="7">
    <source>
        <dbReference type="PROSITE" id="PS50850"/>
    </source>
</evidence>
<dbReference type="GO" id="GO:0005886">
    <property type="term" value="C:plasma membrane"/>
    <property type="evidence" value="ECO:0007669"/>
    <property type="project" value="UniProtKB-SubCell"/>
</dbReference>
<protein>
    <submittedName>
        <fullName evidence="8">MFS transporter</fullName>
    </submittedName>
</protein>
<dbReference type="RefSeq" id="WP_211145027.1">
    <property type="nucleotide sequence ID" value="NZ_JAEEGB010000050.1"/>
</dbReference>
<accession>A0A934M622</accession>
<dbReference type="PROSITE" id="PS50850">
    <property type="entry name" value="MFS"/>
    <property type="match status" value="1"/>
</dbReference>
<dbReference type="InterPro" id="IPR011701">
    <property type="entry name" value="MFS"/>
</dbReference>
<feature type="transmembrane region" description="Helical" evidence="6">
    <location>
        <begin position="210"/>
        <end position="228"/>
    </location>
</feature>
<comment type="subcellular location">
    <subcellularLocation>
        <location evidence="1">Cell membrane</location>
        <topology evidence="1">Multi-pass membrane protein</topology>
    </subcellularLocation>
</comment>
<dbReference type="InterPro" id="IPR036259">
    <property type="entry name" value="MFS_trans_sf"/>
</dbReference>
<feature type="transmembrane region" description="Helical" evidence="6">
    <location>
        <begin position="103"/>
        <end position="130"/>
    </location>
</feature>
<dbReference type="Proteomes" id="UP000622687">
    <property type="component" value="Unassembled WGS sequence"/>
</dbReference>
<dbReference type="GO" id="GO:0022857">
    <property type="term" value="F:transmembrane transporter activity"/>
    <property type="evidence" value="ECO:0007669"/>
    <property type="project" value="InterPro"/>
</dbReference>
<feature type="transmembrane region" description="Helical" evidence="6">
    <location>
        <begin position="274"/>
        <end position="292"/>
    </location>
</feature>
<comment type="caution">
    <text evidence="8">The sequence shown here is derived from an EMBL/GenBank/DDBJ whole genome shotgun (WGS) entry which is preliminary data.</text>
</comment>
<dbReference type="InterPro" id="IPR020846">
    <property type="entry name" value="MFS_dom"/>
</dbReference>
<evidence type="ECO:0000313" key="9">
    <source>
        <dbReference type="Proteomes" id="UP000622687"/>
    </source>
</evidence>
<name>A0A934M622_9CLOT</name>
<keyword evidence="2" id="KW-0813">Transport</keyword>
<dbReference type="EMBL" id="JAEEGB010000050">
    <property type="protein sequence ID" value="MBI6875685.1"/>
    <property type="molecule type" value="Genomic_DNA"/>
</dbReference>
<evidence type="ECO:0000256" key="2">
    <source>
        <dbReference type="ARBA" id="ARBA00022448"/>
    </source>
</evidence>
<keyword evidence="4 6" id="KW-1133">Transmembrane helix</keyword>
<reference evidence="8" key="1">
    <citation type="submission" date="2020-12" db="EMBL/GenBank/DDBJ databases">
        <title>Clostridium thailandense sp. nov., a novel acetogenic bacterium isolated from peat land soil in Thailand.</title>
        <authorList>
            <person name="Chaikitkaew S."/>
            <person name="Birkeland N.K."/>
        </authorList>
    </citation>
    <scope>NUCLEOTIDE SEQUENCE</scope>
    <source>
        <strain evidence="8">DSM 17425</strain>
    </source>
</reference>
<keyword evidence="9" id="KW-1185">Reference proteome</keyword>
<sequence>MDANNDKSLNIPAIAFIFLIMVVMAITDNLKGAFIPTYKRIFSVNDINVGYMITAASIGYIIFTYIGGFLCEKIGQKKVVILGTIAMLSGLTILSQANSFTMVIMGTVVNSIGVSLISIGANTIAPVLFISYQAILMNLTHFCYGLGSAAGQRFVGIMIGRGMDWRKIFVLVAAAVLVVLIAFLFVKVPSVHEENKNSKINTREIFSNKLIYLYTIALGFYIGAEWCTGNWFMNYTNKVFNFDQSSGSYYAALFFTTFAIGRFIGGFIVEKTGYLRSVMVSLIAALVVYFFGISMGIGGVMFISLSGIFFAIVFPTVILTVNKVFKENTAYITGTIITLASILSTVINLLMGYLNKFIGVKNAFYAVPVCLAVALVFVFIIHNNTKEYLYDATYDNIKKTKFDINIV</sequence>
<dbReference type="InterPro" id="IPR051788">
    <property type="entry name" value="MFS_Transporter"/>
</dbReference>
<evidence type="ECO:0000256" key="3">
    <source>
        <dbReference type="ARBA" id="ARBA00022692"/>
    </source>
</evidence>
<dbReference type="PANTHER" id="PTHR23514">
    <property type="entry name" value="BYPASS OF STOP CODON PROTEIN 6"/>
    <property type="match status" value="1"/>
</dbReference>
<feature type="transmembrane region" description="Helical" evidence="6">
    <location>
        <begin position="299"/>
        <end position="318"/>
    </location>
</feature>
<evidence type="ECO:0000256" key="4">
    <source>
        <dbReference type="ARBA" id="ARBA00022989"/>
    </source>
</evidence>
<dbReference type="PANTHER" id="PTHR23514:SF13">
    <property type="entry name" value="INNER MEMBRANE PROTEIN YBJJ"/>
    <property type="match status" value="1"/>
</dbReference>
<feature type="transmembrane region" description="Helical" evidence="6">
    <location>
        <begin position="249"/>
        <end position="268"/>
    </location>
</feature>
<feature type="transmembrane region" description="Helical" evidence="6">
    <location>
        <begin position="363"/>
        <end position="381"/>
    </location>
</feature>
<feature type="transmembrane region" description="Helical" evidence="6">
    <location>
        <begin position="330"/>
        <end position="351"/>
    </location>
</feature>
<evidence type="ECO:0000256" key="6">
    <source>
        <dbReference type="SAM" id="Phobius"/>
    </source>
</evidence>
<feature type="transmembrane region" description="Helical" evidence="6">
    <location>
        <begin position="79"/>
        <end position="97"/>
    </location>
</feature>
<evidence type="ECO:0000256" key="1">
    <source>
        <dbReference type="ARBA" id="ARBA00004651"/>
    </source>
</evidence>
<feature type="transmembrane region" description="Helical" evidence="6">
    <location>
        <begin position="9"/>
        <end position="27"/>
    </location>
</feature>
<proteinExistence type="predicted"/>
<feature type="transmembrane region" description="Helical" evidence="6">
    <location>
        <begin position="168"/>
        <end position="190"/>
    </location>
</feature>
<gene>
    <name evidence="8" type="ORF">I6U51_23740</name>
</gene>
<organism evidence="8 9">
    <name type="scientific">Clostridium aciditolerans</name>
    <dbReference type="NCBI Taxonomy" id="339861"/>
    <lineage>
        <taxon>Bacteria</taxon>
        <taxon>Bacillati</taxon>
        <taxon>Bacillota</taxon>
        <taxon>Clostridia</taxon>
        <taxon>Eubacteriales</taxon>
        <taxon>Clostridiaceae</taxon>
        <taxon>Clostridium</taxon>
    </lineage>
</organism>
<dbReference type="AlphaFoldDB" id="A0A934M622"/>
<evidence type="ECO:0000313" key="8">
    <source>
        <dbReference type="EMBL" id="MBI6875685.1"/>
    </source>
</evidence>
<evidence type="ECO:0000256" key="5">
    <source>
        <dbReference type="ARBA" id="ARBA00023136"/>
    </source>
</evidence>